<dbReference type="RefSeq" id="WP_096180250.1">
    <property type="nucleotide sequence ID" value="NZ_BDUF01000004.1"/>
</dbReference>
<dbReference type="GO" id="GO:0004022">
    <property type="term" value="F:alcohol dehydrogenase (NAD+) activity"/>
    <property type="evidence" value="ECO:0007669"/>
    <property type="project" value="TreeGrafter"/>
</dbReference>
<proteinExistence type="inferred from homology"/>
<dbReference type="FunFam" id="3.40.50.1970:FF:000003">
    <property type="entry name" value="Alcohol dehydrogenase, iron-containing"/>
    <property type="match status" value="1"/>
</dbReference>
<dbReference type="InterPro" id="IPR039697">
    <property type="entry name" value="Alcohol_dehydrogenase_Fe"/>
</dbReference>
<gene>
    <name evidence="5" type="ORF">EFBL_0164</name>
</gene>
<dbReference type="EMBL" id="BDUF01000004">
    <property type="protein sequence ID" value="GAX88552.1"/>
    <property type="molecule type" value="Genomic_DNA"/>
</dbReference>
<dbReference type="OrthoDB" id="9815791at2"/>
<evidence type="ECO:0000313" key="6">
    <source>
        <dbReference type="Proteomes" id="UP000217785"/>
    </source>
</evidence>
<dbReference type="InterPro" id="IPR056798">
    <property type="entry name" value="ADH_Fe_C"/>
</dbReference>
<dbReference type="PANTHER" id="PTHR11496">
    <property type="entry name" value="ALCOHOL DEHYDROGENASE"/>
    <property type="match status" value="1"/>
</dbReference>
<evidence type="ECO:0000259" key="3">
    <source>
        <dbReference type="Pfam" id="PF00465"/>
    </source>
</evidence>
<evidence type="ECO:0000313" key="5">
    <source>
        <dbReference type="EMBL" id="GAX88552.1"/>
    </source>
</evidence>
<keyword evidence="6" id="KW-1185">Reference proteome</keyword>
<dbReference type="Gene3D" id="3.40.50.1970">
    <property type="match status" value="1"/>
</dbReference>
<dbReference type="FunFam" id="1.20.1090.10:FF:000001">
    <property type="entry name" value="Aldehyde-alcohol dehydrogenase"/>
    <property type="match status" value="1"/>
</dbReference>
<dbReference type="Gene3D" id="1.20.1090.10">
    <property type="entry name" value="Dehydroquinate synthase-like - alpha domain"/>
    <property type="match status" value="1"/>
</dbReference>
<reference evidence="6" key="1">
    <citation type="submission" date="2017-07" db="EMBL/GenBank/DDBJ databases">
        <title>Draft genome sequence of Effusibacillus lacus strain skLN1.</title>
        <authorList>
            <person name="Watanabe M."/>
            <person name="Kojima H."/>
            <person name="Fukui M."/>
        </authorList>
    </citation>
    <scope>NUCLEOTIDE SEQUENCE [LARGE SCALE GENOMIC DNA]</scope>
    <source>
        <strain evidence="6">skLN1</strain>
    </source>
</reference>
<feature type="domain" description="Alcohol dehydrogenase iron-type/glycerol dehydrogenase GldA" evidence="3">
    <location>
        <begin position="9"/>
        <end position="176"/>
    </location>
</feature>
<evidence type="ECO:0000259" key="4">
    <source>
        <dbReference type="Pfam" id="PF25137"/>
    </source>
</evidence>
<dbReference type="Pfam" id="PF00465">
    <property type="entry name" value="Fe-ADH"/>
    <property type="match status" value="1"/>
</dbReference>
<comment type="similarity">
    <text evidence="1">Belongs to the iron-containing alcohol dehydrogenase family.</text>
</comment>
<name>A0A292YBX5_9BACL</name>
<dbReference type="Proteomes" id="UP000217785">
    <property type="component" value="Unassembled WGS sequence"/>
</dbReference>
<comment type="caution">
    <text evidence="5">The sequence shown here is derived from an EMBL/GenBank/DDBJ whole genome shotgun (WGS) entry which is preliminary data.</text>
</comment>
<dbReference type="Pfam" id="PF25137">
    <property type="entry name" value="ADH_Fe_C"/>
    <property type="match status" value="1"/>
</dbReference>
<dbReference type="SUPFAM" id="SSF56796">
    <property type="entry name" value="Dehydroquinate synthase-like"/>
    <property type="match status" value="1"/>
</dbReference>
<dbReference type="InterPro" id="IPR001670">
    <property type="entry name" value="ADH_Fe/GldA"/>
</dbReference>
<sequence>MGISKFMAPEIIFGFNSLEQVGESVLRLGAKKVFIVSDPGVVSAGWVEEAIHYLKQCKLDCCLWTSVTSNPKDYEVAAGVAEYTESGCNAVVGIGGGSAIDAAKSIALLGSNGGSIRQYEGVDLVLHPLPPMVMVPTTAGSGSEVSQFSIVVDTERKVKMTIVSKSLIPDIAIVDPRTLMTKDRKLTAHTGMDALTHAIESYISLAATPLTEGYSLQAMRLISEFLRPSVASQHNREAKEAMAMASLQAGIAFSNAILGAVHAMSHQLGGLLDLPHGEVNAILLPHVMEFNLISTPEKYKKIACAFGENVNSLSPADAAKLAIKAVKSLADDLGIPHSLPIRNLEEDTIELLSQNAVQDACMITNPRDLSAEDVKMLFHKVLGSGHQ</sequence>
<accession>A0A292YBX5</accession>
<organism evidence="5 6">
    <name type="scientific">Effusibacillus lacus</name>
    <dbReference type="NCBI Taxonomy" id="1348429"/>
    <lineage>
        <taxon>Bacteria</taxon>
        <taxon>Bacillati</taxon>
        <taxon>Bacillota</taxon>
        <taxon>Bacilli</taxon>
        <taxon>Bacillales</taxon>
        <taxon>Alicyclobacillaceae</taxon>
        <taxon>Effusibacillus</taxon>
    </lineage>
</organism>
<dbReference type="PANTHER" id="PTHR11496:SF102">
    <property type="entry name" value="ALCOHOL DEHYDROGENASE 4"/>
    <property type="match status" value="1"/>
</dbReference>
<feature type="domain" description="Fe-containing alcohol dehydrogenase-like C-terminal" evidence="4">
    <location>
        <begin position="187"/>
        <end position="381"/>
    </location>
</feature>
<dbReference type="AlphaFoldDB" id="A0A292YBX5"/>
<keyword evidence="2" id="KW-0560">Oxidoreductase</keyword>
<evidence type="ECO:0000256" key="2">
    <source>
        <dbReference type="ARBA" id="ARBA00023002"/>
    </source>
</evidence>
<evidence type="ECO:0000256" key="1">
    <source>
        <dbReference type="ARBA" id="ARBA00007358"/>
    </source>
</evidence>
<dbReference type="GO" id="GO:0046872">
    <property type="term" value="F:metal ion binding"/>
    <property type="evidence" value="ECO:0007669"/>
    <property type="project" value="InterPro"/>
</dbReference>
<protein>
    <submittedName>
        <fullName evidence="5">Alcohol dehydrogenase</fullName>
    </submittedName>
</protein>
<dbReference type="CDD" id="cd17814">
    <property type="entry name" value="Fe-ADH-like"/>
    <property type="match status" value="1"/>
</dbReference>